<protein>
    <submittedName>
        <fullName evidence="1">Uncharacterized protein</fullName>
    </submittedName>
</protein>
<dbReference type="EMBL" id="BQKI01000007">
    <property type="protein sequence ID" value="GJM99703.1"/>
    <property type="molecule type" value="Genomic_DNA"/>
</dbReference>
<dbReference type="GO" id="GO:0009507">
    <property type="term" value="C:chloroplast"/>
    <property type="evidence" value="ECO:0007669"/>
    <property type="project" value="TreeGrafter"/>
</dbReference>
<evidence type="ECO:0000313" key="2">
    <source>
        <dbReference type="Proteomes" id="UP001054889"/>
    </source>
</evidence>
<evidence type="ECO:0000313" key="1">
    <source>
        <dbReference type="EMBL" id="GJM99703.1"/>
    </source>
</evidence>
<sequence length="107" mass="12506">MYGRYGYGGFLSPVDQKVVVEKLLSHHPRSEEKIGCGVDAIMVAKHPNYRNSSCLFVLRTNGDLEDFSYRKCLRAYLEGKYPSHADRFLQKHFVPRWRRLADLENEK</sequence>
<proteinExistence type="predicted"/>
<gene>
    <name evidence="1" type="primary">ga16828</name>
    <name evidence="1" type="ORF">PR202_ga16828</name>
</gene>
<reference evidence="1" key="2">
    <citation type="submission" date="2021-12" db="EMBL/GenBank/DDBJ databases">
        <title>Resequencing data analysis of finger millet.</title>
        <authorList>
            <person name="Hatakeyama M."/>
            <person name="Aluri S."/>
            <person name="Balachadran M.T."/>
            <person name="Sivarajan S.R."/>
            <person name="Poveda L."/>
            <person name="Shimizu-Inatsugi R."/>
            <person name="Schlapbach R."/>
            <person name="Sreeman S.M."/>
            <person name="Shimizu K.K."/>
        </authorList>
    </citation>
    <scope>NUCLEOTIDE SEQUENCE</scope>
</reference>
<dbReference type="Proteomes" id="UP001054889">
    <property type="component" value="Unassembled WGS sequence"/>
</dbReference>
<keyword evidence="2" id="KW-1185">Reference proteome</keyword>
<dbReference type="Gene3D" id="3.10.450.40">
    <property type="match status" value="1"/>
</dbReference>
<dbReference type="GO" id="GO:1901259">
    <property type="term" value="P:chloroplast rRNA processing"/>
    <property type="evidence" value="ECO:0007669"/>
    <property type="project" value="TreeGrafter"/>
</dbReference>
<dbReference type="GO" id="GO:0009658">
    <property type="term" value="P:chloroplast organization"/>
    <property type="evidence" value="ECO:0007669"/>
    <property type="project" value="TreeGrafter"/>
</dbReference>
<accession>A0AAV5CNR4</accession>
<name>A0AAV5CNR4_ELECO</name>
<dbReference type="AlphaFoldDB" id="A0AAV5CNR4"/>
<dbReference type="PANTHER" id="PTHR33415:SF23">
    <property type="entry name" value="OS09G0112400 PROTEIN"/>
    <property type="match status" value="1"/>
</dbReference>
<comment type="caution">
    <text evidence="1">The sequence shown here is derived from an EMBL/GenBank/DDBJ whole genome shotgun (WGS) entry which is preliminary data.</text>
</comment>
<dbReference type="Pfam" id="PF11523">
    <property type="entry name" value="DUF3223"/>
    <property type="match status" value="1"/>
</dbReference>
<dbReference type="InterPro" id="IPR044673">
    <property type="entry name" value="DCL-like"/>
</dbReference>
<reference evidence="1" key="1">
    <citation type="journal article" date="2018" name="DNA Res.">
        <title>Multiple hybrid de novo genome assembly of finger millet, an orphan allotetraploid crop.</title>
        <authorList>
            <person name="Hatakeyama M."/>
            <person name="Aluri S."/>
            <person name="Balachadran M.T."/>
            <person name="Sivarajan S.R."/>
            <person name="Patrignani A."/>
            <person name="Gruter S."/>
            <person name="Poveda L."/>
            <person name="Shimizu-Inatsugi R."/>
            <person name="Baeten J."/>
            <person name="Francoijs K.J."/>
            <person name="Nataraja K.N."/>
            <person name="Reddy Y.A.N."/>
            <person name="Phadnis S."/>
            <person name="Ravikumar R.L."/>
            <person name="Schlapbach R."/>
            <person name="Sreeman S.M."/>
            <person name="Shimizu K.K."/>
        </authorList>
    </citation>
    <scope>NUCLEOTIDE SEQUENCE</scope>
</reference>
<organism evidence="1 2">
    <name type="scientific">Eleusine coracana subsp. coracana</name>
    <dbReference type="NCBI Taxonomy" id="191504"/>
    <lineage>
        <taxon>Eukaryota</taxon>
        <taxon>Viridiplantae</taxon>
        <taxon>Streptophyta</taxon>
        <taxon>Embryophyta</taxon>
        <taxon>Tracheophyta</taxon>
        <taxon>Spermatophyta</taxon>
        <taxon>Magnoliopsida</taxon>
        <taxon>Liliopsida</taxon>
        <taxon>Poales</taxon>
        <taxon>Poaceae</taxon>
        <taxon>PACMAD clade</taxon>
        <taxon>Chloridoideae</taxon>
        <taxon>Cynodonteae</taxon>
        <taxon>Eleusininae</taxon>
        <taxon>Eleusine</taxon>
    </lineage>
</organism>
<dbReference type="PANTHER" id="PTHR33415">
    <property type="entry name" value="PROTEIN EMBRYO DEFECTIVE 514"/>
    <property type="match status" value="1"/>
</dbReference>